<accession>A0A183KGT2</accession>
<reference evidence="1 2" key="2">
    <citation type="submission" date="2018-11" db="EMBL/GenBank/DDBJ databases">
        <authorList>
            <consortium name="Pathogen Informatics"/>
        </authorList>
    </citation>
    <scope>NUCLEOTIDE SEQUENCE [LARGE SCALE GENOMIC DNA]</scope>
    <source>
        <strain evidence="1">Dakar</strain>
        <strain evidence="2">Dakar, Senegal</strain>
    </source>
</reference>
<gene>
    <name evidence="1" type="ORF">SCUD_LOCUS14231</name>
</gene>
<sequence>MIHEGIKPSTALLHHKPVHAQIYADNSLGRCDAVREDGHKFGECLSCGRFRSFNLCKFHKSECLKCGDIEHIHSFCNTTVHVAAKNIRSCYSISNQSTYQISRVIAPDMVFQNDSLISDEIPCKSDENMLNEPSHDRKPDVVLIDADPFYCNDTLNKFEEPISE</sequence>
<organism evidence="3">
    <name type="scientific">Schistosoma curassoni</name>
    <dbReference type="NCBI Taxonomy" id="6186"/>
    <lineage>
        <taxon>Eukaryota</taxon>
        <taxon>Metazoa</taxon>
        <taxon>Spiralia</taxon>
        <taxon>Lophotrochozoa</taxon>
        <taxon>Platyhelminthes</taxon>
        <taxon>Trematoda</taxon>
        <taxon>Digenea</taxon>
        <taxon>Strigeidida</taxon>
        <taxon>Schistosomatoidea</taxon>
        <taxon>Schistosomatidae</taxon>
        <taxon>Schistosoma</taxon>
    </lineage>
</organism>
<evidence type="ECO:0000313" key="2">
    <source>
        <dbReference type="Proteomes" id="UP000279833"/>
    </source>
</evidence>
<dbReference type="EMBL" id="UZAK01036536">
    <property type="protein sequence ID" value="VDP55775.1"/>
    <property type="molecule type" value="Genomic_DNA"/>
</dbReference>
<dbReference type="Proteomes" id="UP000279833">
    <property type="component" value="Unassembled WGS sequence"/>
</dbReference>
<name>A0A183KGT2_9TREM</name>
<reference evidence="3" key="1">
    <citation type="submission" date="2016-06" db="UniProtKB">
        <authorList>
            <consortium name="WormBaseParasite"/>
        </authorList>
    </citation>
    <scope>IDENTIFICATION</scope>
</reference>
<dbReference type="AlphaFoldDB" id="A0A183KGT2"/>
<dbReference type="WBParaSite" id="SCUD_0001423401-mRNA-1">
    <property type="protein sequence ID" value="SCUD_0001423401-mRNA-1"/>
    <property type="gene ID" value="SCUD_0001423401"/>
</dbReference>
<proteinExistence type="predicted"/>
<protein>
    <submittedName>
        <fullName evidence="3">Phorbol-ester/DAG-type domain-containing protein</fullName>
    </submittedName>
</protein>
<evidence type="ECO:0000313" key="3">
    <source>
        <dbReference type="WBParaSite" id="SCUD_0001423401-mRNA-1"/>
    </source>
</evidence>
<keyword evidence="2" id="KW-1185">Reference proteome</keyword>
<evidence type="ECO:0000313" key="1">
    <source>
        <dbReference type="EMBL" id="VDP55775.1"/>
    </source>
</evidence>